<evidence type="ECO:0000313" key="1">
    <source>
        <dbReference type="EMBL" id="KAK9923060.1"/>
    </source>
</evidence>
<reference evidence="1 2" key="1">
    <citation type="journal article" date="2023" name="G3 (Bethesda)">
        <title>A chromosome-length genome assembly and annotation of blackberry (Rubus argutus, cv. 'Hillquist').</title>
        <authorList>
            <person name="Bruna T."/>
            <person name="Aryal R."/>
            <person name="Dudchenko O."/>
            <person name="Sargent D.J."/>
            <person name="Mead D."/>
            <person name="Buti M."/>
            <person name="Cavallini A."/>
            <person name="Hytonen T."/>
            <person name="Andres J."/>
            <person name="Pham M."/>
            <person name="Weisz D."/>
            <person name="Mascagni F."/>
            <person name="Usai G."/>
            <person name="Natali L."/>
            <person name="Bassil N."/>
            <person name="Fernandez G.E."/>
            <person name="Lomsadze A."/>
            <person name="Armour M."/>
            <person name="Olukolu B."/>
            <person name="Poorten T."/>
            <person name="Britton C."/>
            <person name="Davik J."/>
            <person name="Ashrafi H."/>
            <person name="Aiden E.L."/>
            <person name="Borodovsky M."/>
            <person name="Worthington M."/>
        </authorList>
    </citation>
    <scope>NUCLEOTIDE SEQUENCE [LARGE SCALE GENOMIC DNA]</scope>
    <source>
        <strain evidence="1">PI 553951</strain>
    </source>
</reference>
<protein>
    <submittedName>
        <fullName evidence="1">Uncharacterized protein</fullName>
    </submittedName>
</protein>
<dbReference type="Proteomes" id="UP001457282">
    <property type="component" value="Unassembled WGS sequence"/>
</dbReference>
<evidence type="ECO:0000313" key="2">
    <source>
        <dbReference type="Proteomes" id="UP001457282"/>
    </source>
</evidence>
<keyword evidence="2" id="KW-1185">Reference proteome</keyword>
<name>A0AAW1WDR5_RUBAR</name>
<organism evidence="1 2">
    <name type="scientific">Rubus argutus</name>
    <name type="common">Southern blackberry</name>
    <dbReference type="NCBI Taxonomy" id="59490"/>
    <lineage>
        <taxon>Eukaryota</taxon>
        <taxon>Viridiplantae</taxon>
        <taxon>Streptophyta</taxon>
        <taxon>Embryophyta</taxon>
        <taxon>Tracheophyta</taxon>
        <taxon>Spermatophyta</taxon>
        <taxon>Magnoliopsida</taxon>
        <taxon>eudicotyledons</taxon>
        <taxon>Gunneridae</taxon>
        <taxon>Pentapetalae</taxon>
        <taxon>rosids</taxon>
        <taxon>fabids</taxon>
        <taxon>Rosales</taxon>
        <taxon>Rosaceae</taxon>
        <taxon>Rosoideae</taxon>
        <taxon>Rosoideae incertae sedis</taxon>
        <taxon>Rubus</taxon>
    </lineage>
</organism>
<sequence length="189" mass="21219">MGEEDDLYVPVAKRRAIEAQRILEQRKRNSSSVLKEKKPEKSNVEALKQLSLLAKASKLKHDAPEITPTQELVQQEKEMIEHLSHRKTLMSVGELARGITYKDPLPTGWKPPLQIRKKPTKQFRKDIGFCVAIDHDGIAGGDDDANCSGRRAFRVDYLPVKGARNADLSTSSTVSESDDKAFALHWWSG</sequence>
<dbReference type="AlphaFoldDB" id="A0AAW1WDR5"/>
<gene>
    <name evidence="1" type="ORF">M0R45_031494</name>
</gene>
<dbReference type="EMBL" id="JBEDUW010000006">
    <property type="protein sequence ID" value="KAK9923060.1"/>
    <property type="molecule type" value="Genomic_DNA"/>
</dbReference>
<comment type="caution">
    <text evidence="1">The sequence shown here is derived from an EMBL/GenBank/DDBJ whole genome shotgun (WGS) entry which is preliminary data.</text>
</comment>
<accession>A0AAW1WDR5</accession>
<proteinExistence type="predicted"/>